<name>A0A8C9WPW1_SCLFO</name>
<protein>
    <submittedName>
        <fullName evidence="2">Organic solute carrier partner 1</fullName>
    </submittedName>
</protein>
<organism evidence="2 3">
    <name type="scientific">Scleropages formosus</name>
    <name type="common">Asian bonytongue</name>
    <name type="synonym">Osteoglossum formosum</name>
    <dbReference type="NCBI Taxonomy" id="113540"/>
    <lineage>
        <taxon>Eukaryota</taxon>
        <taxon>Metazoa</taxon>
        <taxon>Chordata</taxon>
        <taxon>Craniata</taxon>
        <taxon>Vertebrata</taxon>
        <taxon>Euteleostomi</taxon>
        <taxon>Actinopterygii</taxon>
        <taxon>Neopterygii</taxon>
        <taxon>Teleostei</taxon>
        <taxon>Osteoglossocephala</taxon>
        <taxon>Osteoglossomorpha</taxon>
        <taxon>Osteoglossiformes</taxon>
        <taxon>Osteoglossidae</taxon>
        <taxon>Scleropages</taxon>
    </lineage>
</organism>
<dbReference type="GeneTree" id="ENSGT00390000004808"/>
<reference evidence="2 3" key="1">
    <citation type="submission" date="2019-04" db="EMBL/GenBank/DDBJ databases">
        <authorList>
            <consortium name="Wellcome Sanger Institute Data Sharing"/>
        </authorList>
    </citation>
    <scope>NUCLEOTIDE SEQUENCE [LARGE SCALE GENOMIC DNA]</scope>
</reference>
<dbReference type="GO" id="GO:0005737">
    <property type="term" value="C:cytoplasm"/>
    <property type="evidence" value="ECO:0007669"/>
    <property type="project" value="TreeGrafter"/>
</dbReference>
<evidence type="ECO:0000313" key="2">
    <source>
        <dbReference type="Ensembl" id="ENSSFOP00015076995.1"/>
    </source>
</evidence>
<dbReference type="Pfam" id="PF10188">
    <property type="entry name" value="Oscp1"/>
    <property type="match status" value="1"/>
</dbReference>
<accession>A0A8C9WPW1</accession>
<dbReference type="PANTHER" id="PTHR21439">
    <property type="entry name" value="OXIDORED-NITRO DOMAIN-CONTAINING PROTEIN"/>
    <property type="match status" value="1"/>
</dbReference>
<dbReference type="InterPro" id="IPR019332">
    <property type="entry name" value="OSCP1"/>
</dbReference>
<proteinExistence type="predicted"/>
<dbReference type="AlphaFoldDB" id="A0A8C9WPW1"/>
<reference evidence="2" key="2">
    <citation type="submission" date="2025-08" db="UniProtKB">
        <authorList>
            <consortium name="Ensembl"/>
        </authorList>
    </citation>
    <scope>IDENTIFICATION</scope>
</reference>
<reference evidence="2" key="3">
    <citation type="submission" date="2025-09" db="UniProtKB">
        <authorList>
            <consortium name="Ensembl"/>
        </authorList>
    </citation>
    <scope>IDENTIFICATION</scope>
</reference>
<keyword evidence="3" id="KW-1185">Reference proteome</keyword>
<dbReference type="PANTHER" id="PTHR21439:SF0">
    <property type="entry name" value="PROTEIN OSCP1"/>
    <property type="match status" value="1"/>
</dbReference>
<dbReference type="Proteomes" id="UP000694397">
    <property type="component" value="Chromosome 23"/>
</dbReference>
<dbReference type="Ensembl" id="ENSSFOT00015056486.1">
    <property type="protein sequence ID" value="ENSSFOP00015076995.1"/>
    <property type="gene ID" value="ENSSFOG00015019909.2"/>
</dbReference>
<feature type="region of interest" description="Disordered" evidence="1">
    <location>
        <begin position="345"/>
        <end position="371"/>
    </location>
</feature>
<dbReference type="GO" id="GO:0005886">
    <property type="term" value="C:plasma membrane"/>
    <property type="evidence" value="ECO:0007669"/>
    <property type="project" value="TreeGrafter"/>
</dbReference>
<evidence type="ECO:0000256" key="1">
    <source>
        <dbReference type="SAM" id="MobiDB-lite"/>
    </source>
</evidence>
<evidence type="ECO:0000313" key="3">
    <source>
        <dbReference type="Proteomes" id="UP000694397"/>
    </source>
</evidence>
<dbReference type="OrthoDB" id="2157380at2759"/>
<sequence length="371" mass="41812">MSMRTLPLLFINLGGEMLYILDQRLQAQNVPTEKTSKVMNDIICTLFSKPFMEELFKPQDMYSKRTQRAVLIRLAHSSIMRLNQASMDKLYDLMTMAFKYQVLLCPRPRDLLLVTFNHMDAIRAFVSDTPAILNQVEETYQQLIKVYTPLSDGEFQLLRQTLLMCFQDLQIRVSAFLKDKVQTCSGRFVLPLGGPVPCGSEVPGLIRYWEACRGQEVCHLFPSGGAYCGALPEGSFHMSGDRVITLGTNISVYSAAVPPSKPILALQMSIAPNLLAKEELTLLSHLLGSLENQDPDKTRTFYRVNLFTVDMEEEYGNCELSFQVLNIQAAKDQQAEEELARIVGEFTEKGEPSSSPRSKGDDLLTLMDELQ</sequence>
<gene>
    <name evidence="2" type="primary">OSCP1</name>
</gene>